<sequence>MGLRLDIEMSIRSYSFYKKEIRRLQRSLVYRFPNPHAGLVAQSGIDSVMPQGSPGKSFPELVEMDRKEQRQFERLLRFEELVHAIEKDAELLEKEEDLILYECMMDEMSYREIAIHMGYNRNKIRQMKEEMLSALCQKCQKCQMLHVLTSENSKLYDGREVGAATS</sequence>
<keyword evidence="2" id="KW-1185">Reference proteome</keyword>
<dbReference type="Proteomes" id="UP000295632">
    <property type="component" value="Unassembled WGS sequence"/>
</dbReference>
<reference evidence="1 2" key="1">
    <citation type="submission" date="2019-03" db="EMBL/GenBank/DDBJ databases">
        <title>Genomic Encyclopedia of Type Strains, Phase IV (KMG-IV): sequencing the most valuable type-strain genomes for metagenomic binning, comparative biology and taxonomic classification.</title>
        <authorList>
            <person name="Goeker M."/>
        </authorList>
    </citation>
    <scope>NUCLEOTIDE SEQUENCE [LARGE SCALE GENOMIC DNA]</scope>
    <source>
        <strain evidence="1 2">DSM 28697</strain>
    </source>
</reference>
<gene>
    <name evidence="1" type="ORF">EV213_12252</name>
</gene>
<dbReference type="RefSeq" id="WP_133581973.1">
    <property type="nucleotide sequence ID" value="NZ_SNYJ01000022.1"/>
</dbReference>
<dbReference type="EMBL" id="SNYJ01000022">
    <property type="protein sequence ID" value="TDQ35265.1"/>
    <property type="molecule type" value="Genomic_DNA"/>
</dbReference>
<dbReference type="OrthoDB" id="8910390at2"/>
<dbReference type="InterPro" id="IPR013324">
    <property type="entry name" value="RNA_pol_sigma_r3/r4-like"/>
</dbReference>
<proteinExistence type="predicted"/>
<dbReference type="AlphaFoldDB" id="A0A4R6TYH6"/>
<dbReference type="Gene3D" id="1.20.140.160">
    <property type="match status" value="1"/>
</dbReference>
<organism evidence="1 2">
    <name type="scientific">Aureibacillus halotolerans</name>
    <dbReference type="NCBI Taxonomy" id="1508390"/>
    <lineage>
        <taxon>Bacteria</taxon>
        <taxon>Bacillati</taxon>
        <taxon>Bacillota</taxon>
        <taxon>Bacilli</taxon>
        <taxon>Bacillales</taxon>
        <taxon>Bacillaceae</taxon>
        <taxon>Aureibacillus</taxon>
    </lineage>
</organism>
<name>A0A4R6TYH6_9BACI</name>
<evidence type="ECO:0000313" key="2">
    <source>
        <dbReference type="Proteomes" id="UP000295632"/>
    </source>
</evidence>
<accession>A0A4R6TYH6</accession>
<dbReference type="SUPFAM" id="SSF88659">
    <property type="entry name" value="Sigma3 and sigma4 domains of RNA polymerase sigma factors"/>
    <property type="match status" value="1"/>
</dbReference>
<protein>
    <submittedName>
        <fullName evidence="1">Uncharacterized protein</fullName>
    </submittedName>
</protein>
<evidence type="ECO:0000313" key="1">
    <source>
        <dbReference type="EMBL" id="TDQ35265.1"/>
    </source>
</evidence>
<comment type="caution">
    <text evidence="1">The sequence shown here is derived from an EMBL/GenBank/DDBJ whole genome shotgun (WGS) entry which is preliminary data.</text>
</comment>